<organism evidence="1 2">
    <name type="scientific">Enteractinococcus fodinae</name>
    <dbReference type="NCBI Taxonomy" id="684663"/>
    <lineage>
        <taxon>Bacteria</taxon>
        <taxon>Bacillati</taxon>
        <taxon>Actinomycetota</taxon>
        <taxon>Actinomycetes</taxon>
        <taxon>Micrococcales</taxon>
        <taxon>Micrococcaceae</taxon>
    </lineage>
</organism>
<gene>
    <name evidence="1" type="ORF">J2S62_001810</name>
</gene>
<protein>
    <submittedName>
        <fullName evidence="1">Uncharacterized protein</fullName>
    </submittedName>
</protein>
<evidence type="ECO:0000313" key="2">
    <source>
        <dbReference type="Proteomes" id="UP001183794"/>
    </source>
</evidence>
<proteinExistence type="predicted"/>
<comment type="caution">
    <text evidence="1">The sequence shown here is derived from an EMBL/GenBank/DDBJ whole genome shotgun (WGS) entry which is preliminary data.</text>
</comment>
<evidence type="ECO:0000313" key="1">
    <source>
        <dbReference type="EMBL" id="MDR7347553.1"/>
    </source>
</evidence>
<keyword evidence="2" id="KW-1185">Reference proteome</keyword>
<dbReference type="EMBL" id="JAVDYJ010000001">
    <property type="protein sequence ID" value="MDR7347553.1"/>
    <property type="molecule type" value="Genomic_DNA"/>
</dbReference>
<reference evidence="1 2" key="1">
    <citation type="submission" date="2023-07" db="EMBL/GenBank/DDBJ databases">
        <title>Sequencing the genomes of 1000 actinobacteria strains.</title>
        <authorList>
            <person name="Klenk H.-P."/>
        </authorList>
    </citation>
    <scope>NUCLEOTIDE SEQUENCE [LARGE SCALE GENOMIC DNA]</scope>
    <source>
        <strain evidence="1 2">DSM 22966</strain>
    </source>
</reference>
<sequence length="44" mass="5217">MFLVIHKTYTTPLSCPTRMIYTAKHDIKTRFKTIKTIAYVTARR</sequence>
<dbReference type="Proteomes" id="UP001183794">
    <property type="component" value="Unassembled WGS sequence"/>
</dbReference>
<name>A0ABU2B433_9MICC</name>
<accession>A0ABU2B433</accession>